<organism evidence="5 6">
    <name type="scientific">Phocaeicola dorei</name>
    <dbReference type="NCBI Taxonomy" id="357276"/>
    <lineage>
        <taxon>Bacteria</taxon>
        <taxon>Pseudomonadati</taxon>
        <taxon>Bacteroidota</taxon>
        <taxon>Bacteroidia</taxon>
        <taxon>Bacteroidales</taxon>
        <taxon>Bacteroidaceae</taxon>
        <taxon>Phocaeicola</taxon>
    </lineage>
</organism>
<feature type="signal peptide" evidence="2">
    <location>
        <begin position="1"/>
        <end position="24"/>
    </location>
</feature>
<feature type="region of interest" description="Disordered" evidence="1">
    <location>
        <begin position="151"/>
        <end position="182"/>
    </location>
</feature>
<feature type="chain" id="PRO_5043194858" description="DUF4890 domain-containing protein" evidence="2">
    <location>
        <begin position="25"/>
        <end position="182"/>
    </location>
</feature>
<dbReference type="Gene3D" id="1.20.120.1490">
    <property type="match status" value="1"/>
</dbReference>
<protein>
    <recommendedName>
        <fullName evidence="9">DUF4890 domain-containing protein</fullName>
    </recommendedName>
</protein>
<comment type="caution">
    <text evidence="5">The sequence shown here is derived from an EMBL/GenBank/DDBJ whole genome shotgun (WGS) entry which is preliminary data.</text>
</comment>
<evidence type="ECO:0000256" key="1">
    <source>
        <dbReference type="SAM" id="MobiDB-lite"/>
    </source>
</evidence>
<dbReference type="Proteomes" id="UP000481616">
    <property type="component" value="Unassembled WGS sequence"/>
</dbReference>
<dbReference type="EMBL" id="VVYY01000001">
    <property type="protein sequence ID" value="KAA5400860.1"/>
    <property type="molecule type" value="Genomic_DNA"/>
</dbReference>
<reference evidence="7 8" key="1">
    <citation type="journal article" date="2019" name="Nat. Med.">
        <title>A library of human gut bacterial isolates paired with longitudinal multiomics data enables mechanistic microbiome research.</title>
        <authorList>
            <person name="Poyet M."/>
            <person name="Groussin M."/>
            <person name="Gibbons S.M."/>
            <person name="Avila-Pacheco J."/>
            <person name="Jiang X."/>
            <person name="Kearney S.M."/>
            <person name="Perrotta A.R."/>
            <person name="Berdy B."/>
            <person name="Zhao S."/>
            <person name="Lieberman T.D."/>
            <person name="Swanson P.K."/>
            <person name="Smith M."/>
            <person name="Roesemann S."/>
            <person name="Alexander J.E."/>
            <person name="Rich S.A."/>
            <person name="Livny J."/>
            <person name="Vlamakis H."/>
            <person name="Clish C."/>
            <person name="Bullock K."/>
            <person name="Deik A."/>
            <person name="Scott J."/>
            <person name="Pierce K.A."/>
            <person name="Xavier R.J."/>
            <person name="Alm E.J."/>
        </authorList>
    </citation>
    <scope>NUCLEOTIDE SEQUENCE [LARGE SCALE GENOMIC DNA]</scope>
    <source>
        <strain evidence="3 8">BIOML-A1</strain>
        <strain evidence="4 7">BIOML-A4</strain>
    </source>
</reference>
<evidence type="ECO:0000313" key="8">
    <source>
        <dbReference type="Proteomes" id="UP000481616"/>
    </source>
</evidence>
<keyword evidence="2" id="KW-0732">Signal</keyword>
<proteinExistence type="predicted"/>
<feature type="compositionally biased region" description="Basic residues" evidence="1">
    <location>
        <begin position="157"/>
        <end position="175"/>
    </location>
</feature>
<gene>
    <name evidence="5" type="ORF">E1I98_10315</name>
    <name evidence="4" type="ORF">F2Y51_11220</name>
    <name evidence="3" type="ORF">F2Y58_01415</name>
</gene>
<dbReference type="RefSeq" id="WP_130053583.1">
    <property type="nucleotide sequence ID" value="NZ_CAXSRD010000004.1"/>
</dbReference>
<dbReference type="EMBL" id="SLTU01000001">
    <property type="protein sequence ID" value="TDA76722.1"/>
    <property type="molecule type" value="Genomic_DNA"/>
</dbReference>
<evidence type="ECO:0000256" key="2">
    <source>
        <dbReference type="SAM" id="SignalP"/>
    </source>
</evidence>
<evidence type="ECO:0000313" key="6">
    <source>
        <dbReference type="Proteomes" id="UP000294527"/>
    </source>
</evidence>
<accession>A0A4Q5HYP5</accession>
<evidence type="ECO:0000313" key="5">
    <source>
        <dbReference type="EMBL" id="TDA76722.1"/>
    </source>
</evidence>
<evidence type="ECO:0000313" key="3">
    <source>
        <dbReference type="EMBL" id="KAA5400860.1"/>
    </source>
</evidence>
<evidence type="ECO:0000313" key="7">
    <source>
        <dbReference type="Proteomes" id="UP000441162"/>
    </source>
</evidence>
<evidence type="ECO:0008006" key="9">
    <source>
        <dbReference type="Google" id="ProtNLM"/>
    </source>
</evidence>
<evidence type="ECO:0000313" key="4">
    <source>
        <dbReference type="EMBL" id="KAA5405046.1"/>
    </source>
</evidence>
<name>A0A4Q5HYP5_9BACT</name>
<dbReference type="AlphaFoldDB" id="A0A4Q5HYP5"/>
<reference evidence="5 6" key="2">
    <citation type="journal article" date="2019" name="Nat. Microbiol.">
        <title>Genomic variation and strain-specific functional adaptation in the human gut microbiome during early life.</title>
        <authorList>
            <person name="Vatanen T."/>
            <person name="Plichta D.R."/>
            <person name="Somani J."/>
            <person name="Munch P.C."/>
            <person name="Arthur T.D."/>
            <person name="Hall A.B."/>
            <person name="Rudolf S."/>
            <person name="Oakeley E.J."/>
            <person name="Ke X."/>
            <person name="Young R.A."/>
            <person name="Haiser H.J."/>
            <person name="Kolde R."/>
            <person name="Yassour M."/>
            <person name="Luopajarvi K."/>
            <person name="Siljander H."/>
            <person name="Virtanen S.M."/>
            <person name="Ilonen J."/>
            <person name="Uibo R."/>
            <person name="Tillmann V."/>
            <person name="Mokurov S."/>
            <person name="Dorshakova N."/>
            <person name="Porter J.A."/>
            <person name="McHardy A.C."/>
            <person name="Lahdesmaki H."/>
            <person name="Vlamakis H."/>
            <person name="Huttenhower C."/>
            <person name="Knip M."/>
            <person name="Xavier R.J."/>
        </authorList>
    </citation>
    <scope>NUCLEOTIDE SEQUENCE [LARGE SCALE GENOMIC DNA]</scope>
    <source>
        <strain evidence="5 6">RJX1047</strain>
    </source>
</reference>
<sequence>MMRTKFFLMVLAAIVMGSQVTLFAQEKKETKSERRQFNKEQMLEIQCNQIIKGLALDDVTATKFIPVYKQYMEEMQATRHMGVCRNVANRTAADKQIPKPVPTDAEVEQAIKARFAQSRKILDIREEYYNEFRKFLSPKQIQKMYNMEKHNGDKFRKEMKKRQGMKKQHDGRRHMSQGDVKK</sequence>
<dbReference type="Proteomes" id="UP000441162">
    <property type="component" value="Unassembled WGS sequence"/>
</dbReference>
<dbReference type="Proteomes" id="UP000294527">
    <property type="component" value="Unassembled WGS sequence"/>
</dbReference>
<dbReference type="EMBL" id="VVZA01000008">
    <property type="protein sequence ID" value="KAA5405046.1"/>
    <property type="molecule type" value="Genomic_DNA"/>
</dbReference>